<dbReference type="GO" id="GO:0004222">
    <property type="term" value="F:metalloendopeptidase activity"/>
    <property type="evidence" value="ECO:0007669"/>
    <property type="project" value="UniProtKB-UniRule"/>
</dbReference>
<evidence type="ECO:0000259" key="9">
    <source>
        <dbReference type="Pfam" id="PF08439"/>
    </source>
</evidence>
<dbReference type="Pfam" id="PF08439">
    <property type="entry name" value="Peptidase_M3_N"/>
    <property type="match status" value="1"/>
</dbReference>
<keyword evidence="3 6" id="KW-0378">Hydrolase</keyword>
<name>A0A6I6CBN9_9MOLU</name>
<dbReference type="InterPro" id="IPR001567">
    <property type="entry name" value="Pept_M3A_M3B_dom"/>
</dbReference>
<dbReference type="InterPro" id="IPR045090">
    <property type="entry name" value="Pept_M3A_M3B"/>
</dbReference>
<comment type="cofactor">
    <cofactor evidence="6">
        <name>Zn(2+)</name>
        <dbReference type="ChEBI" id="CHEBI:29105"/>
    </cofactor>
    <text evidence="6">Binds 1 zinc ion.</text>
</comment>
<keyword evidence="2 6" id="KW-0479">Metal-binding</keyword>
<keyword evidence="5 6" id="KW-0482">Metalloprotease</keyword>
<dbReference type="CDD" id="cd09608">
    <property type="entry name" value="M3B_PepF"/>
    <property type="match status" value="1"/>
</dbReference>
<reference evidence="10 11" key="1">
    <citation type="submission" date="2019-11" db="EMBL/GenBank/DDBJ databases">
        <title>Complete genome sequence of Spiroplasma tabanidicola TAUS-1 (DSM 22603).</title>
        <authorList>
            <person name="Huang C.-T."/>
            <person name="Lin Y.-C."/>
            <person name="Kuo C.-H."/>
        </authorList>
    </citation>
    <scope>NUCLEOTIDE SEQUENCE [LARGE SCALE GENOMIC DNA]</scope>
    <source>
        <strain evidence="10 11">TAUS-1</strain>
    </source>
</reference>
<dbReference type="Gene3D" id="1.20.140.70">
    <property type="entry name" value="Oligopeptidase f, N-terminal domain"/>
    <property type="match status" value="1"/>
</dbReference>
<evidence type="ECO:0000259" key="8">
    <source>
        <dbReference type="Pfam" id="PF01432"/>
    </source>
</evidence>
<dbReference type="Gene3D" id="1.10.1370.20">
    <property type="entry name" value="Oligoendopeptidase f, C-terminal domain"/>
    <property type="match status" value="1"/>
</dbReference>
<feature type="domain" description="Peptidase M3A/M3B catalytic" evidence="8">
    <location>
        <begin position="204"/>
        <end position="573"/>
    </location>
</feature>
<evidence type="ECO:0000256" key="7">
    <source>
        <dbReference type="SAM" id="Coils"/>
    </source>
</evidence>
<feature type="coiled-coil region" evidence="7">
    <location>
        <begin position="21"/>
        <end position="48"/>
    </location>
</feature>
<evidence type="ECO:0000256" key="6">
    <source>
        <dbReference type="RuleBase" id="RU368091"/>
    </source>
</evidence>
<proteinExistence type="inferred from homology"/>
<accession>A0A6I6CBN9</accession>
<protein>
    <recommendedName>
        <fullName evidence="6">Oligopeptidase F</fullName>
        <ecNumber evidence="6">3.4.24.-</ecNumber>
    </recommendedName>
</protein>
<keyword evidence="4 6" id="KW-0862">Zinc</keyword>
<dbReference type="RefSeq" id="WP_156007313.1">
    <property type="nucleotide sequence ID" value="NZ_CP046276.1"/>
</dbReference>
<dbReference type="GO" id="GO:0006508">
    <property type="term" value="P:proteolysis"/>
    <property type="evidence" value="ECO:0007669"/>
    <property type="project" value="UniProtKB-KW"/>
</dbReference>
<dbReference type="GO" id="GO:0046872">
    <property type="term" value="F:metal ion binding"/>
    <property type="evidence" value="ECO:0007669"/>
    <property type="project" value="UniProtKB-UniRule"/>
</dbReference>
<dbReference type="PANTHER" id="PTHR11804:SF84">
    <property type="entry name" value="SACCHAROLYSIN"/>
    <property type="match status" value="1"/>
</dbReference>
<evidence type="ECO:0000256" key="3">
    <source>
        <dbReference type="ARBA" id="ARBA00022801"/>
    </source>
</evidence>
<dbReference type="GO" id="GO:0006518">
    <property type="term" value="P:peptide metabolic process"/>
    <property type="evidence" value="ECO:0007669"/>
    <property type="project" value="TreeGrafter"/>
</dbReference>
<dbReference type="InterPro" id="IPR004438">
    <property type="entry name" value="Peptidase_M3B"/>
</dbReference>
<comment type="function">
    <text evidence="6">Has oligopeptidase activity and degrades a variety of small bioactive peptides.</text>
</comment>
<dbReference type="InterPro" id="IPR013647">
    <property type="entry name" value="OligopepF_N_dom"/>
</dbReference>
<evidence type="ECO:0000313" key="10">
    <source>
        <dbReference type="EMBL" id="QGS52385.1"/>
    </source>
</evidence>
<dbReference type="Proteomes" id="UP000424468">
    <property type="component" value="Chromosome"/>
</dbReference>
<dbReference type="Pfam" id="PF01432">
    <property type="entry name" value="Peptidase_M3"/>
    <property type="match status" value="1"/>
</dbReference>
<dbReference type="OrthoDB" id="9766487at2"/>
<dbReference type="KEGG" id="stab:STABA_v1c10370"/>
<keyword evidence="1 6" id="KW-0645">Protease</keyword>
<feature type="domain" description="Oligopeptidase F N-terminal" evidence="9">
    <location>
        <begin position="108"/>
        <end position="173"/>
    </location>
</feature>
<dbReference type="EMBL" id="CP046276">
    <property type="protein sequence ID" value="QGS52385.1"/>
    <property type="molecule type" value="Genomic_DNA"/>
</dbReference>
<keyword evidence="7" id="KW-0175">Coiled coil</keyword>
<dbReference type="SUPFAM" id="SSF55486">
    <property type="entry name" value="Metalloproteases ('zincins'), catalytic domain"/>
    <property type="match status" value="1"/>
</dbReference>
<evidence type="ECO:0000313" key="11">
    <source>
        <dbReference type="Proteomes" id="UP000424468"/>
    </source>
</evidence>
<dbReference type="EC" id="3.4.24.-" evidence="6"/>
<comment type="similarity">
    <text evidence="6">Belongs to the peptidase M3B family.</text>
</comment>
<evidence type="ECO:0000256" key="4">
    <source>
        <dbReference type="ARBA" id="ARBA00022833"/>
    </source>
</evidence>
<sequence>MKRNEAKQNYKWDFSHLYKNGNEFKKDLEVLKQQFDKLESMKGQLNNNNKFLEYLKLDKEIDYLFAKLNQYIHMYDVDQANSELQELQGLFQNTYQECFSKVSFFDPEVISVGKETILGFLKGSEFESETYIFEKLFRKQKHILDDESESLLSKVARSRGAVGELYDTLAYADNIEEKILIDGKEEVVDTTLYRKIMEDSDPTEDQNLRKEVWEKRFINYKSRKYSYAKIYEGILLKDVENYKIRNYESSLEMSLKRDNVPVSVYEKLLETGKKHIQVLKNYYLLIKEKYGFKKFNSTDRELVLTKEFNKTYSVDEGIKIVKDSLKVLGDEYVEFLDKASRPNAIDYYEDKTKRSGAYSSGGYGVEPIILMNWSDKLSSLSTLAHELGHSVHTYLSNKYQPFPLGNYPLILAEVASTFNEHILFDYTYKNLKDDSEKVYLLQQRIFDLCSTFYRQIQFAEFEYQAHKMAEKGEPITADSLMNLFLDIENKYGYDIFDDKDRDAFQWPYIGHFFFSPFYVYKYAVDITASFKLYDDFKKNGPESILNFLKSGGHKDPLDILKDCGVDFNKEETYMPLINEIDHLTKELKKLI</sequence>
<evidence type="ECO:0000256" key="1">
    <source>
        <dbReference type="ARBA" id="ARBA00022670"/>
    </source>
</evidence>
<dbReference type="InterPro" id="IPR042088">
    <property type="entry name" value="OligoPept_F_C"/>
</dbReference>
<evidence type="ECO:0000256" key="2">
    <source>
        <dbReference type="ARBA" id="ARBA00022723"/>
    </source>
</evidence>
<keyword evidence="11" id="KW-1185">Reference proteome</keyword>
<dbReference type="AlphaFoldDB" id="A0A6I6CBN9"/>
<evidence type="ECO:0000256" key="5">
    <source>
        <dbReference type="ARBA" id="ARBA00023049"/>
    </source>
</evidence>
<dbReference type="PANTHER" id="PTHR11804">
    <property type="entry name" value="PROTEASE M3 THIMET OLIGOPEPTIDASE-RELATED"/>
    <property type="match status" value="1"/>
</dbReference>
<gene>
    <name evidence="10" type="primary">pepF</name>
    <name evidence="10" type="ORF">STABA_v1c10370</name>
</gene>
<dbReference type="NCBIfam" id="TIGR00181">
    <property type="entry name" value="pepF"/>
    <property type="match status" value="1"/>
</dbReference>
<organism evidence="10 11">
    <name type="scientific">Spiroplasma tabanidicola</name>
    <dbReference type="NCBI Taxonomy" id="324079"/>
    <lineage>
        <taxon>Bacteria</taxon>
        <taxon>Bacillati</taxon>
        <taxon>Mycoplasmatota</taxon>
        <taxon>Mollicutes</taxon>
        <taxon>Entomoplasmatales</taxon>
        <taxon>Spiroplasmataceae</taxon>
        <taxon>Spiroplasma</taxon>
    </lineage>
</organism>